<name>A0A5B0QBD9_PUCGR</name>
<feature type="region of interest" description="Disordered" evidence="1">
    <location>
        <begin position="34"/>
        <end position="98"/>
    </location>
</feature>
<gene>
    <name evidence="2" type="ORF">PGT21_020841</name>
</gene>
<evidence type="ECO:0000256" key="1">
    <source>
        <dbReference type="SAM" id="MobiDB-lite"/>
    </source>
</evidence>
<comment type="caution">
    <text evidence="2">The sequence shown here is derived from an EMBL/GenBank/DDBJ whole genome shotgun (WGS) entry which is preliminary data.</text>
</comment>
<evidence type="ECO:0000313" key="2">
    <source>
        <dbReference type="EMBL" id="KAA1110412.1"/>
    </source>
</evidence>
<feature type="region of interest" description="Disordered" evidence="1">
    <location>
        <begin position="308"/>
        <end position="332"/>
    </location>
</feature>
<evidence type="ECO:0000313" key="3">
    <source>
        <dbReference type="Proteomes" id="UP000324748"/>
    </source>
</evidence>
<protein>
    <submittedName>
        <fullName evidence="2">Uncharacterized protein</fullName>
    </submittedName>
</protein>
<organism evidence="2 3">
    <name type="scientific">Puccinia graminis f. sp. tritici</name>
    <dbReference type="NCBI Taxonomy" id="56615"/>
    <lineage>
        <taxon>Eukaryota</taxon>
        <taxon>Fungi</taxon>
        <taxon>Dikarya</taxon>
        <taxon>Basidiomycota</taxon>
        <taxon>Pucciniomycotina</taxon>
        <taxon>Pucciniomycetes</taxon>
        <taxon>Pucciniales</taxon>
        <taxon>Pucciniaceae</taxon>
        <taxon>Puccinia</taxon>
    </lineage>
</organism>
<dbReference type="Proteomes" id="UP000324748">
    <property type="component" value="Unassembled WGS sequence"/>
</dbReference>
<reference evidence="2 3" key="1">
    <citation type="submission" date="2019-05" db="EMBL/GenBank/DDBJ databases">
        <title>Emergence of the Ug99 lineage of the wheat stem rust pathogen through somatic hybridization.</title>
        <authorList>
            <person name="Li F."/>
            <person name="Upadhyaya N.M."/>
            <person name="Sperschneider J."/>
            <person name="Matny O."/>
            <person name="Nguyen-Phuc H."/>
            <person name="Mago R."/>
            <person name="Raley C."/>
            <person name="Miller M.E."/>
            <person name="Silverstein K.A.T."/>
            <person name="Henningsen E."/>
            <person name="Hirsch C.D."/>
            <person name="Visser B."/>
            <person name="Pretorius Z.A."/>
            <person name="Steffenson B.J."/>
            <person name="Schwessinger B."/>
            <person name="Dodds P.N."/>
            <person name="Figueroa M."/>
        </authorList>
    </citation>
    <scope>NUCLEOTIDE SEQUENCE [LARGE SCALE GENOMIC DNA]</scope>
    <source>
        <strain evidence="2">21-0</strain>
    </source>
</reference>
<proteinExistence type="predicted"/>
<feature type="compositionally biased region" description="Basic and acidic residues" evidence="1">
    <location>
        <begin position="311"/>
        <end position="324"/>
    </location>
</feature>
<accession>A0A5B0QBD9</accession>
<dbReference type="EMBL" id="VSWC01000027">
    <property type="protein sequence ID" value="KAA1110412.1"/>
    <property type="molecule type" value="Genomic_DNA"/>
</dbReference>
<dbReference type="AlphaFoldDB" id="A0A5B0QBD9"/>
<sequence length="332" mass="36424">MATKTLAEDLLADAIINRAAGDFLLQTEAPNATAPEDALADPTPGASRDLNQPPTREAPDRATMTAASDIGTEAIGDPSSRGARRLWTHHFGPPTAGTATSRSQIRILYDPWIFDETLRLVNPGVVRGDADYYPNPLFYMDICARPIAYDVFKKKVFKLIGSVPAAHDVVGLIKLGETLGHLKWVGRISDARRSSSGDFYDFPAKYTAFRRRLLNSRILLRGEVRIKYTESYQEQMARAACAHDTDEEVTDDDQQVAEVSFDTRVPGRPMLTSLGCPQALRATDSDSEVEGPDEYGLIGAVLPTTFGGLSEEERPAKRTREHEAGANVIMDQ</sequence>
<keyword evidence="3" id="KW-1185">Reference proteome</keyword>